<dbReference type="PROSITE" id="PS50111">
    <property type="entry name" value="CHEMOTAXIS_TRANSDUC_2"/>
    <property type="match status" value="1"/>
</dbReference>
<feature type="compositionally biased region" description="Acidic residues" evidence="4">
    <location>
        <begin position="808"/>
        <end position="828"/>
    </location>
</feature>
<feature type="region of interest" description="Disordered" evidence="4">
    <location>
        <begin position="506"/>
        <end position="526"/>
    </location>
</feature>
<dbReference type="GO" id="GO:0006935">
    <property type="term" value="P:chemotaxis"/>
    <property type="evidence" value="ECO:0007669"/>
    <property type="project" value="InterPro"/>
</dbReference>
<feature type="domain" description="HAMP" evidence="7">
    <location>
        <begin position="437"/>
        <end position="490"/>
    </location>
</feature>
<dbReference type="SMART" id="SM00304">
    <property type="entry name" value="HAMP"/>
    <property type="match status" value="3"/>
</dbReference>
<evidence type="ECO:0000259" key="6">
    <source>
        <dbReference type="PROSITE" id="PS50111"/>
    </source>
</evidence>
<dbReference type="InterPro" id="IPR003660">
    <property type="entry name" value="HAMP_dom"/>
</dbReference>
<feature type="transmembrane region" description="Helical" evidence="5">
    <location>
        <begin position="21"/>
        <end position="43"/>
    </location>
</feature>
<dbReference type="InterPro" id="IPR004089">
    <property type="entry name" value="MCPsignal_dom"/>
</dbReference>
<dbReference type="GO" id="GO:0004888">
    <property type="term" value="F:transmembrane signaling receptor activity"/>
    <property type="evidence" value="ECO:0007669"/>
    <property type="project" value="InterPro"/>
</dbReference>
<dbReference type="CDD" id="cd06225">
    <property type="entry name" value="HAMP"/>
    <property type="match status" value="1"/>
</dbReference>
<dbReference type="AlphaFoldDB" id="A0A1I0QHZ9"/>
<evidence type="ECO:0000313" key="9">
    <source>
        <dbReference type="Proteomes" id="UP000198518"/>
    </source>
</evidence>
<protein>
    <submittedName>
        <fullName evidence="8">Methyl-accepting chemotaxis protein</fullName>
    </submittedName>
</protein>
<feature type="region of interest" description="Disordered" evidence="4">
    <location>
        <begin position="797"/>
        <end position="854"/>
    </location>
</feature>
<dbReference type="GO" id="GO:0016020">
    <property type="term" value="C:membrane"/>
    <property type="evidence" value="ECO:0007669"/>
    <property type="project" value="InterPro"/>
</dbReference>
<evidence type="ECO:0000256" key="2">
    <source>
        <dbReference type="ARBA" id="ARBA00029447"/>
    </source>
</evidence>
<evidence type="ECO:0000313" key="8">
    <source>
        <dbReference type="EMBL" id="SEW26617.1"/>
    </source>
</evidence>
<dbReference type="PANTHER" id="PTHR32089:SF112">
    <property type="entry name" value="LYSOZYME-LIKE PROTEIN-RELATED"/>
    <property type="match status" value="1"/>
</dbReference>
<feature type="domain" description="HAMP" evidence="7">
    <location>
        <begin position="317"/>
        <end position="370"/>
    </location>
</feature>
<dbReference type="InterPro" id="IPR004090">
    <property type="entry name" value="Chemotax_Me-accpt_rcpt"/>
</dbReference>
<dbReference type="Gene3D" id="1.10.287.950">
    <property type="entry name" value="Methyl-accepting chemotaxis protein"/>
    <property type="match status" value="1"/>
</dbReference>
<dbReference type="Pfam" id="PF00015">
    <property type="entry name" value="MCPsignal"/>
    <property type="match status" value="1"/>
</dbReference>
<reference evidence="8 9" key="1">
    <citation type="submission" date="2016-10" db="EMBL/GenBank/DDBJ databases">
        <authorList>
            <person name="de Groot N.N."/>
        </authorList>
    </citation>
    <scope>NUCLEOTIDE SEQUENCE [LARGE SCALE GENOMIC DNA]</scope>
    <source>
        <strain evidence="8 9">CGMCC 1.5337</strain>
    </source>
</reference>
<feature type="domain" description="Methyl-accepting transducer" evidence="6">
    <location>
        <begin position="509"/>
        <end position="745"/>
    </location>
</feature>
<dbReference type="SMART" id="SM00283">
    <property type="entry name" value="MA"/>
    <property type="match status" value="1"/>
</dbReference>
<dbReference type="Gene3D" id="6.10.340.10">
    <property type="match status" value="1"/>
</dbReference>
<feature type="region of interest" description="Disordered" evidence="4">
    <location>
        <begin position="415"/>
        <end position="435"/>
    </location>
</feature>
<dbReference type="SUPFAM" id="SSF58104">
    <property type="entry name" value="Methyl-accepting chemotaxis protein (MCP) signaling domain"/>
    <property type="match status" value="1"/>
</dbReference>
<evidence type="ECO:0000256" key="5">
    <source>
        <dbReference type="SAM" id="Phobius"/>
    </source>
</evidence>
<dbReference type="CDD" id="cd11386">
    <property type="entry name" value="MCP_signal"/>
    <property type="match status" value="1"/>
</dbReference>
<evidence type="ECO:0000256" key="4">
    <source>
        <dbReference type="SAM" id="MobiDB-lite"/>
    </source>
</evidence>
<evidence type="ECO:0000256" key="3">
    <source>
        <dbReference type="PROSITE-ProRule" id="PRU00284"/>
    </source>
</evidence>
<keyword evidence="9" id="KW-1185">Reference proteome</keyword>
<dbReference type="PRINTS" id="PR00260">
    <property type="entry name" value="CHEMTRNSDUCR"/>
</dbReference>
<feature type="compositionally biased region" description="Basic and acidic residues" evidence="4">
    <location>
        <begin position="797"/>
        <end position="807"/>
    </location>
</feature>
<dbReference type="PROSITE" id="PS50885">
    <property type="entry name" value="HAMP"/>
    <property type="match status" value="2"/>
</dbReference>
<sequence>MSDIDRGLLDRVLPARLRGSYAAKFNILLLAVVVVVAAAGGFIHLQTQASVSADTEEQVSGIAEQQAASLHDWATQKEATAQFLASDFGGDSVWASDVEPELERQLATLQDSVLAIHIVSTGTNSVVASTDDARTGESLSSEDVPWFGTIADGTTSVQMSDPYRVDGEPVVAVTAPTDKTGWVLAMTVSLADRSQSFNSPIATGDVKVVGGDGTITFDNRNRALLEQYTDSDGETPDAVETARSGQTVYEVNSERTGMEDGRYATAYTPVAGTDWVLAYHVPRGEAYALQTQVTEYLAGMVVIALVGLLLVGLTVGRRTSSALDELSGVASAVAEGDLDTDVPDTDRTDELGQLVESFQGMQAYLGTAASQADALAEQDFDADVLDEDLPGSFGASLSQMHTRLEALITDLDEARENAEQTREEAEEARRESERLTERLEARAAEYSDEMAAAAAGDLTRRLDEDADSEPMRDIAAAFNDMMDDVEATLSQVRSIADAVDRASTDVSTSSAEMRNASDQVSESVQDISADADQQRDRLGTVGDEITSLSATVEEIAASADDVAQTVDEAATESERGRALGEDAVAELERIEATADSAVERVNALEEAVDAIGEVTGVITDIAEQTNMLALNANIEAARADKSGDGFAVVADEVKDLADETKESAAEIEGLVEDVQRDVEATVGDMAELGERVDAGSETIEAALSALDDIGGQVEDANASVQSISEATDEQAASTEEVVSMTDEVEELSERTATEAQQVSAAAEEQAASVSEVAGLADELDDQVSDLNSLLAQFETREALADSERAGGDDEPAGDDPADEVLPGDDDSDSAAADGGESAGDDDPDAATDGGFDFR</sequence>
<dbReference type="GO" id="GO:0007165">
    <property type="term" value="P:signal transduction"/>
    <property type="evidence" value="ECO:0007669"/>
    <property type="project" value="UniProtKB-KW"/>
</dbReference>
<dbReference type="Gene3D" id="3.30.450.20">
    <property type="entry name" value="PAS domain"/>
    <property type="match status" value="2"/>
</dbReference>
<dbReference type="Proteomes" id="UP000198518">
    <property type="component" value="Unassembled WGS sequence"/>
</dbReference>
<accession>A0A1I0QHZ9</accession>
<dbReference type="EMBL" id="FOJA01000001">
    <property type="protein sequence ID" value="SEW26617.1"/>
    <property type="molecule type" value="Genomic_DNA"/>
</dbReference>
<keyword evidence="5" id="KW-0812">Transmembrane</keyword>
<keyword evidence="5" id="KW-1133">Transmembrane helix</keyword>
<dbReference type="Pfam" id="PF00672">
    <property type="entry name" value="HAMP"/>
    <property type="match status" value="2"/>
</dbReference>
<gene>
    <name evidence="8" type="ORF">SAMN04487945_2625</name>
</gene>
<dbReference type="SUPFAM" id="SSF158472">
    <property type="entry name" value="HAMP domain-like"/>
    <property type="match status" value="1"/>
</dbReference>
<keyword evidence="1 3" id="KW-0807">Transducer</keyword>
<comment type="similarity">
    <text evidence="2">Belongs to the methyl-accepting chemotaxis (MCP) protein family.</text>
</comment>
<proteinExistence type="inferred from homology"/>
<evidence type="ECO:0000256" key="1">
    <source>
        <dbReference type="ARBA" id="ARBA00023224"/>
    </source>
</evidence>
<keyword evidence="5" id="KW-0472">Membrane</keyword>
<organism evidence="8 9">
    <name type="scientific">Halobacterium jilantaiense</name>
    <dbReference type="NCBI Taxonomy" id="355548"/>
    <lineage>
        <taxon>Archaea</taxon>
        <taxon>Methanobacteriati</taxon>
        <taxon>Methanobacteriota</taxon>
        <taxon>Stenosarchaea group</taxon>
        <taxon>Halobacteria</taxon>
        <taxon>Halobacteriales</taxon>
        <taxon>Halobacteriaceae</taxon>
        <taxon>Halobacterium</taxon>
    </lineage>
</organism>
<name>A0A1I0QHZ9_9EURY</name>
<dbReference type="PANTHER" id="PTHR32089">
    <property type="entry name" value="METHYL-ACCEPTING CHEMOTAXIS PROTEIN MCPB"/>
    <property type="match status" value="1"/>
</dbReference>
<dbReference type="RefSeq" id="WP_281242495.1">
    <property type="nucleotide sequence ID" value="NZ_FOJA01000001.1"/>
</dbReference>
<dbReference type="STRING" id="355548.SAMN04487945_2625"/>
<evidence type="ECO:0000259" key="7">
    <source>
        <dbReference type="PROSITE" id="PS50885"/>
    </source>
</evidence>